<protein>
    <recommendedName>
        <fullName evidence="3">RRM domain-containing protein</fullName>
    </recommendedName>
</protein>
<dbReference type="SMART" id="SM00360">
    <property type="entry name" value="RRM"/>
    <property type="match status" value="1"/>
</dbReference>
<feature type="region of interest" description="Disordered" evidence="2">
    <location>
        <begin position="105"/>
        <end position="146"/>
    </location>
</feature>
<evidence type="ECO:0000259" key="3">
    <source>
        <dbReference type="PROSITE" id="PS50102"/>
    </source>
</evidence>
<dbReference type="GO" id="GO:0003729">
    <property type="term" value="F:mRNA binding"/>
    <property type="evidence" value="ECO:0007669"/>
    <property type="project" value="TreeGrafter"/>
</dbReference>
<evidence type="ECO:0000313" key="5">
    <source>
        <dbReference type="Proteomes" id="UP000652761"/>
    </source>
</evidence>
<dbReference type="PROSITE" id="PS50102">
    <property type="entry name" value="RRM"/>
    <property type="match status" value="1"/>
</dbReference>
<dbReference type="EMBL" id="NMUH01005123">
    <property type="protein sequence ID" value="MQM11846.1"/>
    <property type="molecule type" value="Genomic_DNA"/>
</dbReference>
<keyword evidence="5" id="KW-1185">Reference proteome</keyword>
<dbReference type="GO" id="GO:1990904">
    <property type="term" value="C:ribonucleoprotein complex"/>
    <property type="evidence" value="ECO:0007669"/>
    <property type="project" value="TreeGrafter"/>
</dbReference>
<dbReference type="CDD" id="cd00590">
    <property type="entry name" value="RRM_SF"/>
    <property type="match status" value="1"/>
</dbReference>
<dbReference type="Proteomes" id="UP000652761">
    <property type="component" value="Unassembled WGS sequence"/>
</dbReference>
<dbReference type="InterPro" id="IPR012677">
    <property type="entry name" value="Nucleotide-bd_a/b_plait_sf"/>
</dbReference>
<gene>
    <name evidence="4" type="ORF">Taro_044756</name>
</gene>
<dbReference type="Pfam" id="PF00076">
    <property type="entry name" value="RRM_1"/>
    <property type="match status" value="1"/>
</dbReference>
<proteinExistence type="predicted"/>
<evidence type="ECO:0000313" key="4">
    <source>
        <dbReference type="EMBL" id="MQM11846.1"/>
    </source>
</evidence>
<comment type="caution">
    <text evidence="4">The sequence shown here is derived from an EMBL/GenBank/DDBJ whole genome shotgun (WGS) entry which is preliminary data.</text>
</comment>
<dbReference type="GO" id="GO:0005829">
    <property type="term" value="C:cytosol"/>
    <property type="evidence" value="ECO:0007669"/>
    <property type="project" value="TreeGrafter"/>
</dbReference>
<dbReference type="AlphaFoldDB" id="A0A843WVC9"/>
<dbReference type="SUPFAM" id="SSF54928">
    <property type="entry name" value="RNA-binding domain, RBD"/>
    <property type="match status" value="1"/>
</dbReference>
<feature type="non-terminal residue" evidence="4">
    <location>
        <position position="1"/>
    </location>
</feature>
<feature type="domain" description="RRM" evidence="3">
    <location>
        <begin position="153"/>
        <end position="233"/>
    </location>
</feature>
<accession>A0A843WVC9</accession>
<dbReference type="InterPro" id="IPR035979">
    <property type="entry name" value="RBD_domain_sf"/>
</dbReference>
<sequence length="241" mass="26140">LGGGAEAQWRAAKALGGGADDGDAMLCHLSLLVVLPGRTMLRRSSPSSSWHLKMGFFVLNDAFRYVDEADQQQQQQPENQVSTNVPEVPLSHEDVMKENVAAPFSAPSARPAPMIPPRQTPTVATSSLAPEVPASGSHGAESGDVQEAEVDGHSIYIKNLPLNATVVQLEEEFKRFGPIRPDGIQVRSNKQQGFCFGFVEFEVPSAVQSAIEAPPYPNHAIEAREAKRDDDEDEDLCIHDD</sequence>
<reference evidence="4" key="1">
    <citation type="submission" date="2017-07" db="EMBL/GenBank/DDBJ databases">
        <title>Taro Niue Genome Assembly and Annotation.</title>
        <authorList>
            <person name="Atibalentja N."/>
            <person name="Keating K."/>
            <person name="Fields C.J."/>
        </authorList>
    </citation>
    <scope>NUCLEOTIDE SEQUENCE</scope>
    <source>
        <strain evidence="4">Niue_2</strain>
        <tissue evidence="4">Leaf</tissue>
    </source>
</reference>
<dbReference type="Gene3D" id="3.30.70.330">
    <property type="match status" value="1"/>
</dbReference>
<keyword evidence="1" id="KW-0694">RNA-binding</keyword>
<feature type="region of interest" description="Disordered" evidence="2">
    <location>
        <begin position="214"/>
        <end position="241"/>
    </location>
</feature>
<name>A0A843WVC9_COLES</name>
<dbReference type="InterPro" id="IPR000504">
    <property type="entry name" value="RRM_dom"/>
</dbReference>
<dbReference type="PANTHER" id="PTHR10693">
    <property type="entry name" value="RAS GTPASE-ACTIVATING PROTEIN-BINDING PROTEIN"/>
    <property type="match status" value="1"/>
</dbReference>
<dbReference type="InterPro" id="IPR039539">
    <property type="entry name" value="Ras_GTPase_bind_prot"/>
</dbReference>
<evidence type="ECO:0000256" key="2">
    <source>
        <dbReference type="SAM" id="MobiDB-lite"/>
    </source>
</evidence>
<evidence type="ECO:0000256" key="1">
    <source>
        <dbReference type="PROSITE-ProRule" id="PRU00176"/>
    </source>
</evidence>
<dbReference type="PANTHER" id="PTHR10693:SF20">
    <property type="entry name" value="AT27578P"/>
    <property type="match status" value="1"/>
</dbReference>
<dbReference type="OrthoDB" id="339151at2759"/>
<organism evidence="4 5">
    <name type="scientific">Colocasia esculenta</name>
    <name type="common">Wild taro</name>
    <name type="synonym">Arum esculentum</name>
    <dbReference type="NCBI Taxonomy" id="4460"/>
    <lineage>
        <taxon>Eukaryota</taxon>
        <taxon>Viridiplantae</taxon>
        <taxon>Streptophyta</taxon>
        <taxon>Embryophyta</taxon>
        <taxon>Tracheophyta</taxon>
        <taxon>Spermatophyta</taxon>
        <taxon>Magnoliopsida</taxon>
        <taxon>Liliopsida</taxon>
        <taxon>Araceae</taxon>
        <taxon>Aroideae</taxon>
        <taxon>Colocasieae</taxon>
        <taxon>Colocasia</taxon>
    </lineage>
</organism>